<dbReference type="OrthoDB" id="6130531at2759"/>
<feature type="domain" description="Fibronectin type-III" evidence="5">
    <location>
        <begin position="389"/>
        <end position="488"/>
    </location>
</feature>
<dbReference type="PROSITE" id="PS00022">
    <property type="entry name" value="EGF_1"/>
    <property type="match status" value="2"/>
</dbReference>
<dbReference type="Gene3D" id="2.170.300.10">
    <property type="entry name" value="Tie2 ligand-binding domain superfamily"/>
    <property type="match status" value="1"/>
</dbReference>
<evidence type="ECO:0000313" key="7">
    <source>
        <dbReference type="Proteomes" id="UP000007110"/>
    </source>
</evidence>
<evidence type="ECO:0000313" key="6">
    <source>
        <dbReference type="EnsemblMetazoa" id="XP_030852535"/>
    </source>
</evidence>
<dbReference type="FunFam" id="2.60.40.10:FF:002017">
    <property type="entry name" value="Uncharacterized protein"/>
    <property type="match status" value="1"/>
</dbReference>
<dbReference type="EnsemblMetazoa" id="XM_030996675">
    <property type="protein sequence ID" value="XP_030852535"/>
    <property type="gene ID" value="LOC105437326"/>
</dbReference>
<name>A0A7M7T459_STRPU</name>
<dbReference type="GeneID" id="105437326"/>
<feature type="region of interest" description="Disordered" evidence="2">
    <location>
        <begin position="231"/>
        <end position="256"/>
    </location>
</feature>
<dbReference type="InterPro" id="IPR003961">
    <property type="entry name" value="FN3_dom"/>
</dbReference>
<protein>
    <submittedName>
        <fullName evidence="6">Uncharacterized protein</fullName>
    </submittedName>
</protein>
<dbReference type="PROSITE" id="PS50835">
    <property type="entry name" value="IG_LIKE"/>
    <property type="match status" value="1"/>
</dbReference>
<dbReference type="PROSITE" id="PS01186">
    <property type="entry name" value="EGF_2"/>
    <property type="match status" value="1"/>
</dbReference>
<dbReference type="Gene3D" id="2.60.40.10">
    <property type="entry name" value="Immunoglobulins"/>
    <property type="match status" value="4"/>
</dbReference>
<dbReference type="Pfam" id="PF00041">
    <property type="entry name" value="fn3"/>
    <property type="match status" value="2"/>
</dbReference>
<sequence length="712" mass="76850">MPNATILPEQTTLTVHEGEDVTLDVVTNVDDFRWRFNGDVVPDSRRKQSLPLANVRLNQAGVYKCFLVGKRWDAGNAILLLHVVRCPAYRWGSECEHTCTECLNGGKCDADSGECVCPPGFKGTTCEHVLGSNRFGQDGSFSCDTLGDDHSPGCRGKLFCLPDPFGCTCAAGFMGINCTTECNPGTYGANCLQECHCSSTNICTKDTGECNDRTACQDGWTGVNCQVRSSPIQDVDDDTPIPGTKSTSSGTTSSIIPTFETTPVITEATTSATTPAPTTVPPQPIPSSAIESFFYTKVNNGELTTLVCIVTGSPPPTSENISVTYAAGAHEGIVFLETNVTESTRTSRYQVSVSLGEAPRNFMCLLRRPDGESVSKDLAVSVYEPLTFDEANILVQDTTSHSITITWTPSNENNDHGDGPVIGYRVYYTTHGQDDTARASSDLIRDTTFTITNLTRDTEYDFRVTASREGPSGEGTFSSVERARTKCTVPSEAPVLSVSNNGRTFITLDWKVIPEESWGCSALSGLEINVSTDGQNGLPRTLSFDTTADTAIIGQLEDCTTYNINAAFRNKDELGISSEMLSVSTSLILPASVGVLHMSNSTTQIEVSWALSSGLCSPDYYIIRYSLYQKLACQSLETTSSEFEVNTNVTQYNNLVGLEPYSRYKITVIAVNGAGQSEPTIGYLDTSPGPPSNITNVRVSNTIRIHMATSQL</sequence>
<dbReference type="PROSITE" id="PS50026">
    <property type="entry name" value="EGF_3"/>
    <property type="match status" value="1"/>
</dbReference>
<reference evidence="7" key="1">
    <citation type="submission" date="2015-02" db="EMBL/GenBank/DDBJ databases">
        <title>Genome sequencing for Strongylocentrotus purpuratus.</title>
        <authorList>
            <person name="Murali S."/>
            <person name="Liu Y."/>
            <person name="Vee V."/>
            <person name="English A."/>
            <person name="Wang M."/>
            <person name="Skinner E."/>
            <person name="Han Y."/>
            <person name="Muzny D.M."/>
            <person name="Worley K.C."/>
            <person name="Gibbs R.A."/>
        </authorList>
    </citation>
    <scope>NUCLEOTIDE SEQUENCE</scope>
</reference>
<dbReference type="AlphaFoldDB" id="A0A7M7T459"/>
<feature type="compositionally biased region" description="Low complexity" evidence="2">
    <location>
        <begin position="240"/>
        <end position="256"/>
    </location>
</feature>
<dbReference type="KEGG" id="spu:105437326"/>
<dbReference type="InterPro" id="IPR013783">
    <property type="entry name" value="Ig-like_fold"/>
</dbReference>
<dbReference type="InterPro" id="IPR000742">
    <property type="entry name" value="EGF"/>
</dbReference>
<dbReference type="RefSeq" id="XP_030852535.1">
    <property type="nucleotide sequence ID" value="XM_030996675.1"/>
</dbReference>
<dbReference type="InterPro" id="IPR036116">
    <property type="entry name" value="FN3_sf"/>
</dbReference>
<organism evidence="6 7">
    <name type="scientific">Strongylocentrotus purpuratus</name>
    <name type="common">Purple sea urchin</name>
    <dbReference type="NCBI Taxonomy" id="7668"/>
    <lineage>
        <taxon>Eukaryota</taxon>
        <taxon>Metazoa</taxon>
        <taxon>Echinodermata</taxon>
        <taxon>Eleutherozoa</taxon>
        <taxon>Echinozoa</taxon>
        <taxon>Echinoidea</taxon>
        <taxon>Euechinoidea</taxon>
        <taxon>Echinacea</taxon>
        <taxon>Camarodonta</taxon>
        <taxon>Echinidea</taxon>
        <taxon>Strongylocentrotidae</taxon>
        <taxon>Strongylocentrotus</taxon>
    </lineage>
</organism>
<feature type="domain" description="Fibronectin type-III" evidence="5">
    <location>
        <begin position="490"/>
        <end position="588"/>
    </location>
</feature>
<feature type="domain" description="EGF-like" evidence="3">
    <location>
        <begin position="91"/>
        <end position="127"/>
    </location>
</feature>
<dbReference type="InterPro" id="IPR003599">
    <property type="entry name" value="Ig_sub"/>
</dbReference>
<dbReference type="InterPro" id="IPR036179">
    <property type="entry name" value="Ig-like_dom_sf"/>
</dbReference>
<evidence type="ECO:0000256" key="1">
    <source>
        <dbReference type="PROSITE-ProRule" id="PRU00076"/>
    </source>
</evidence>
<reference evidence="6" key="2">
    <citation type="submission" date="2021-01" db="UniProtKB">
        <authorList>
            <consortium name="EnsemblMetazoa"/>
        </authorList>
    </citation>
    <scope>IDENTIFICATION</scope>
</reference>
<feature type="disulfide bond" evidence="1">
    <location>
        <begin position="117"/>
        <end position="126"/>
    </location>
</feature>
<feature type="domain" description="Fibronectin type-III" evidence="5">
    <location>
        <begin position="589"/>
        <end position="690"/>
    </location>
</feature>
<evidence type="ECO:0000259" key="3">
    <source>
        <dbReference type="PROSITE" id="PS50026"/>
    </source>
</evidence>
<feature type="domain" description="Ig-like" evidence="4">
    <location>
        <begin position="286"/>
        <end position="381"/>
    </location>
</feature>
<dbReference type="PROSITE" id="PS50853">
    <property type="entry name" value="FN3"/>
    <property type="match status" value="3"/>
</dbReference>
<dbReference type="PANTHER" id="PTHR26391">
    <property type="entry name" value="INACTIVE TYROSINE-PROTEIN KINASE 7"/>
    <property type="match status" value="1"/>
</dbReference>
<dbReference type="CDD" id="cd00054">
    <property type="entry name" value="EGF_CA"/>
    <property type="match status" value="1"/>
</dbReference>
<dbReference type="PANTHER" id="PTHR26391:SF18">
    <property type="entry name" value="PROTEIN KINASE RECEPTOR TIE-1, PUTATIVE-RELATED"/>
    <property type="match status" value="1"/>
</dbReference>
<dbReference type="Proteomes" id="UP000007110">
    <property type="component" value="Unassembled WGS sequence"/>
</dbReference>
<dbReference type="SMART" id="SM00060">
    <property type="entry name" value="FN3"/>
    <property type="match status" value="3"/>
</dbReference>
<keyword evidence="1" id="KW-0245">EGF-like domain</keyword>
<dbReference type="OMA" id="HYYLETH"/>
<dbReference type="SMART" id="SM00409">
    <property type="entry name" value="IG"/>
    <property type="match status" value="1"/>
</dbReference>
<keyword evidence="1" id="KW-1015">Disulfide bond</keyword>
<evidence type="ECO:0000256" key="2">
    <source>
        <dbReference type="SAM" id="MobiDB-lite"/>
    </source>
</evidence>
<dbReference type="SMART" id="SM00181">
    <property type="entry name" value="EGF"/>
    <property type="match status" value="3"/>
</dbReference>
<dbReference type="FunFam" id="2.60.40.10:FF:002233">
    <property type="entry name" value="Tyrosine protein kinase receptor tie-1, putative"/>
    <property type="match status" value="1"/>
</dbReference>
<evidence type="ECO:0000259" key="4">
    <source>
        <dbReference type="PROSITE" id="PS50835"/>
    </source>
</evidence>
<evidence type="ECO:0000259" key="5">
    <source>
        <dbReference type="PROSITE" id="PS50853"/>
    </source>
</evidence>
<dbReference type="InterPro" id="IPR007110">
    <property type="entry name" value="Ig-like_dom"/>
</dbReference>
<dbReference type="CDD" id="cd00063">
    <property type="entry name" value="FN3"/>
    <property type="match status" value="2"/>
</dbReference>
<accession>A0A7M7T459</accession>
<dbReference type="InParanoid" id="A0A7M7T459"/>
<dbReference type="SUPFAM" id="SSF48726">
    <property type="entry name" value="Immunoglobulin"/>
    <property type="match status" value="1"/>
</dbReference>
<dbReference type="PRINTS" id="PR00014">
    <property type="entry name" value="FNTYPEIII"/>
</dbReference>
<dbReference type="FunFam" id="2.170.300.10:FF:000045">
    <property type="entry name" value="Uncharacterized protein"/>
    <property type="match status" value="1"/>
</dbReference>
<dbReference type="SUPFAM" id="SSF49265">
    <property type="entry name" value="Fibronectin type III"/>
    <property type="match status" value="2"/>
</dbReference>
<comment type="caution">
    <text evidence="1">Lacks conserved residue(s) required for the propagation of feature annotation.</text>
</comment>
<keyword evidence="7" id="KW-1185">Reference proteome</keyword>
<proteinExistence type="predicted"/>